<dbReference type="SUPFAM" id="SSF53098">
    <property type="entry name" value="Ribonuclease H-like"/>
    <property type="match status" value="1"/>
</dbReference>
<evidence type="ECO:0000313" key="3">
    <source>
        <dbReference type="Proteomes" id="UP000249065"/>
    </source>
</evidence>
<dbReference type="AlphaFoldDB" id="A0A327MAD2"/>
<dbReference type="InterPro" id="IPR038721">
    <property type="entry name" value="IS701-like_DDE_dom"/>
</dbReference>
<comment type="caution">
    <text evidence="2">The sequence shown here is derived from an EMBL/GenBank/DDBJ whole genome shotgun (WGS) entry which is preliminary data.</text>
</comment>
<keyword evidence="3" id="KW-1185">Reference proteome</keyword>
<dbReference type="Pfam" id="PF13546">
    <property type="entry name" value="DDE_5"/>
    <property type="match status" value="1"/>
</dbReference>
<proteinExistence type="predicted"/>
<protein>
    <recommendedName>
        <fullName evidence="1">Transposase IS701-like DDE domain-containing protein</fullName>
    </recommendedName>
</protein>
<dbReference type="InterPro" id="IPR012337">
    <property type="entry name" value="RNaseH-like_sf"/>
</dbReference>
<dbReference type="RefSeq" id="WP_111469095.1">
    <property type="nucleotide sequence ID" value="NZ_QLIX01000004.1"/>
</dbReference>
<reference evidence="3" key="1">
    <citation type="submission" date="2018-06" db="EMBL/GenBank/DDBJ databases">
        <authorList>
            <person name="Khan S.A."/>
        </authorList>
    </citation>
    <scope>NUCLEOTIDE SEQUENCE [LARGE SCALE GENOMIC DNA]</scope>
    <source>
        <strain evidence="3">DB-1506</strain>
    </source>
</reference>
<dbReference type="Proteomes" id="UP000249065">
    <property type="component" value="Unassembled WGS sequence"/>
</dbReference>
<evidence type="ECO:0000259" key="1">
    <source>
        <dbReference type="Pfam" id="PF13546"/>
    </source>
</evidence>
<feature type="domain" description="Transposase IS701-like DDE" evidence="1">
    <location>
        <begin position="14"/>
        <end position="270"/>
    </location>
</feature>
<dbReference type="EMBL" id="QLIX01000004">
    <property type="protein sequence ID" value="RAI59406.1"/>
    <property type="molecule type" value="Genomic_DNA"/>
</dbReference>
<name>A0A327MAD2_9PROT</name>
<sequence length="450" mass="51343">MPRLPARFAAVILCFAPLFFRRSWQHAVVVLIGAILAPGRRTVTSILRITGRSRERRFVNYHRILSRAAWSGRAAARVLLGLLLDAFVPAGPVLLGLDDTIERRRGKRISAKGIYRDPVRSSHGHFVKASGLRWLSLMLLVPVSWAGRVWALPFLTALAPSERYCRERGLRHKKLTDWGRQLVLQARRWMPERQLVLVTDSGFSALEFLAALLRQEVTCVTRLRLDAALYQPAPPRRPGTLGRPRIKGERLPTLAEVLADRTTRWQRLTVPGWYGEGDRVVEIYSDTAVWRHSGMPVVPIRWVLLRDPCRRFDPQALLCTDPAQEPLQIIRWFIQRWQLEVTFREVRDHLGVETQRQWSDKAIARTTPCLLGLFSIVTLLASRLDDRARIAVSTSAWYHKQRPTFADSLAAVRRAIWSEQGFVMSRQSIETTKLSPALREGIAYALCHAA</sequence>
<dbReference type="OrthoDB" id="53473at2"/>
<accession>A0A327MAD2</accession>
<organism evidence="2 3">
    <name type="scientific">Roseicella frigidaeris</name>
    <dbReference type="NCBI Taxonomy" id="2230885"/>
    <lineage>
        <taxon>Bacteria</taxon>
        <taxon>Pseudomonadati</taxon>
        <taxon>Pseudomonadota</taxon>
        <taxon>Alphaproteobacteria</taxon>
        <taxon>Acetobacterales</taxon>
        <taxon>Roseomonadaceae</taxon>
        <taxon>Roseicella</taxon>
    </lineage>
</organism>
<evidence type="ECO:0000313" key="2">
    <source>
        <dbReference type="EMBL" id="RAI59406.1"/>
    </source>
</evidence>
<gene>
    <name evidence="2" type="ORF">DOO78_07295</name>
</gene>